<proteinExistence type="predicted"/>
<keyword evidence="2" id="KW-0378">Hydrolase</keyword>
<feature type="non-terminal residue" evidence="2">
    <location>
        <position position="350"/>
    </location>
</feature>
<dbReference type="InterPro" id="IPR049035">
    <property type="entry name" value="ADDB_N"/>
</dbReference>
<dbReference type="Pfam" id="PF21445">
    <property type="entry name" value="ADDB_N"/>
    <property type="match status" value="1"/>
</dbReference>
<gene>
    <name evidence="2" type="ORF">EY666_11215</name>
</gene>
<evidence type="ECO:0000313" key="2">
    <source>
        <dbReference type="EMBL" id="TKK83684.1"/>
    </source>
</evidence>
<dbReference type="InterPro" id="IPR027417">
    <property type="entry name" value="P-loop_NTPase"/>
</dbReference>
<dbReference type="SUPFAM" id="SSF52540">
    <property type="entry name" value="P-loop containing nucleoside triphosphate hydrolases"/>
    <property type="match status" value="1"/>
</dbReference>
<keyword evidence="2" id="KW-0067">ATP-binding</keyword>
<accession>A0A4U3M6U4</accession>
<dbReference type="Gene3D" id="3.40.50.300">
    <property type="entry name" value="P-loop containing nucleotide triphosphate hydrolases"/>
    <property type="match status" value="1"/>
</dbReference>
<comment type="caution">
    <text evidence="2">The sequence shown here is derived from an EMBL/GenBank/DDBJ whole genome shotgun (WGS) entry which is preliminary data.</text>
</comment>
<dbReference type="Proteomes" id="UP000305511">
    <property type="component" value="Unassembled WGS sequence"/>
</dbReference>
<name>A0A4U3M6U4_ENTFL</name>
<reference evidence="2 3" key="1">
    <citation type="submission" date="2019-02" db="EMBL/GenBank/DDBJ databases">
        <title>Bacteria dissemination in different level of health care in South Africa: the effectiveness of infections prevention and control.</title>
        <authorList>
            <person name="Shobo C."/>
            <person name="Amoako D.G."/>
            <person name="Allam M."/>
            <person name="Ismail A."/>
            <person name="Bester L.A."/>
            <person name="Essack S.Y."/>
        </authorList>
    </citation>
    <scope>NUCLEOTIDE SEQUENCE [LARGE SCALE GENOMIC DNA]</scope>
    <source>
        <strain evidence="2 3">2SIL2</strain>
    </source>
</reference>
<dbReference type="EMBL" id="SIYF01000272">
    <property type="protein sequence ID" value="TKK83684.1"/>
    <property type="molecule type" value="Genomic_DNA"/>
</dbReference>
<dbReference type="GO" id="GO:0004386">
    <property type="term" value="F:helicase activity"/>
    <property type="evidence" value="ECO:0007669"/>
    <property type="project" value="UniProtKB-KW"/>
</dbReference>
<organism evidence="2 3">
    <name type="scientific">Enterococcus faecalis</name>
    <name type="common">Streptococcus faecalis</name>
    <dbReference type="NCBI Taxonomy" id="1351"/>
    <lineage>
        <taxon>Bacteria</taxon>
        <taxon>Bacillati</taxon>
        <taxon>Bacillota</taxon>
        <taxon>Bacilli</taxon>
        <taxon>Lactobacillales</taxon>
        <taxon>Enterococcaceae</taxon>
        <taxon>Enterococcus</taxon>
    </lineage>
</organism>
<feature type="domain" description="ATP-dependent helicase/deoxyribonuclease subunit B N-terminal" evidence="1">
    <location>
        <begin position="5"/>
        <end position="297"/>
    </location>
</feature>
<dbReference type="RefSeq" id="WP_425277811.1">
    <property type="nucleotide sequence ID" value="NZ_SIYF01000272.1"/>
</dbReference>
<evidence type="ECO:0000259" key="1">
    <source>
        <dbReference type="Pfam" id="PF21445"/>
    </source>
</evidence>
<keyword evidence="2" id="KW-0347">Helicase</keyword>
<dbReference type="AlphaFoldDB" id="A0A4U3M6U4"/>
<keyword evidence="2" id="KW-0547">Nucleotide-binding</keyword>
<evidence type="ECO:0000313" key="3">
    <source>
        <dbReference type="Proteomes" id="UP000305511"/>
    </source>
</evidence>
<sequence length="350" mass="40918">MSVQFIRGTAVADLEAPLIQATKQWLEEDAQHEVFYLVPNHIKFEQEIQVLQKLRQLQTTTSDSITSTRLQVFSFYRLAWYYLQHTPFYSADVLSDAGAAMIFRKILVEAEEELQIFRGEINKPGFIQQLFQLYQEMREGNIEIAELYPFLEKQTENPKGQDLQLKFQDLTLIFTRFQLQMSQYGYESAEIIQHLSEYLQTVDLSNVQFVISGYQQFTARELKLIEVLMAQAGSVKVALLLDKQYPHDLPDPRSLFYEAGQTYHQLYQLARQKQIPILSDYVEKKEVLITNPDLQGLNDYWIQSQEHLPLLSTSDWSGDGLFLWRAENVKEELTHVATEIRRLVVEEGYR</sequence>
<protein>
    <submittedName>
        <fullName evidence="2">ATP-dependent helicase</fullName>
    </submittedName>
</protein>